<keyword evidence="1" id="KW-0812">Transmembrane</keyword>
<keyword evidence="1" id="KW-0472">Membrane</keyword>
<organism evidence="2 3">
    <name type="scientific">Heracleum sosnowskyi</name>
    <dbReference type="NCBI Taxonomy" id="360622"/>
    <lineage>
        <taxon>Eukaryota</taxon>
        <taxon>Viridiplantae</taxon>
        <taxon>Streptophyta</taxon>
        <taxon>Embryophyta</taxon>
        <taxon>Tracheophyta</taxon>
        <taxon>Spermatophyta</taxon>
        <taxon>Magnoliopsida</taxon>
        <taxon>eudicotyledons</taxon>
        <taxon>Gunneridae</taxon>
        <taxon>Pentapetalae</taxon>
        <taxon>asterids</taxon>
        <taxon>campanulids</taxon>
        <taxon>Apiales</taxon>
        <taxon>Apiaceae</taxon>
        <taxon>Apioideae</taxon>
        <taxon>apioid superclade</taxon>
        <taxon>Tordylieae</taxon>
        <taxon>Tordyliinae</taxon>
        <taxon>Heracleum</taxon>
    </lineage>
</organism>
<feature type="transmembrane region" description="Helical" evidence="1">
    <location>
        <begin position="48"/>
        <end position="71"/>
    </location>
</feature>
<sequence length="188" mass="21112">MGEKANQLALEVQTSNRPRSRCNRRAKLPRKVTKRIIFKKNGENKGNLLLVTATIIAVMAYQAAISPPAGVTGLDAKEIFFFVSGVSVKRKFFVWLLRAAMWITIMSMTQAYLLAVSTFSPGTNEYYGTVVAILIVAVTWGKMILVSFLLITYCSIVAVLWKAESRKNYSKYPSKIPPRLIVNLEFKK</sequence>
<feature type="transmembrane region" description="Helical" evidence="1">
    <location>
        <begin position="92"/>
        <end position="113"/>
    </location>
</feature>
<evidence type="ECO:0000313" key="2">
    <source>
        <dbReference type="EMBL" id="KAK1404159.1"/>
    </source>
</evidence>
<comment type="caution">
    <text evidence="2">The sequence shown here is derived from an EMBL/GenBank/DDBJ whole genome shotgun (WGS) entry which is preliminary data.</text>
</comment>
<evidence type="ECO:0000256" key="1">
    <source>
        <dbReference type="SAM" id="Phobius"/>
    </source>
</evidence>
<keyword evidence="1" id="KW-1133">Transmembrane helix</keyword>
<keyword evidence="3" id="KW-1185">Reference proteome</keyword>
<evidence type="ECO:0008006" key="4">
    <source>
        <dbReference type="Google" id="ProtNLM"/>
    </source>
</evidence>
<reference evidence="2" key="2">
    <citation type="submission" date="2023-05" db="EMBL/GenBank/DDBJ databases">
        <authorList>
            <person name="Schelkunov M.I."/>
        </authorList>
    </citation>
    <scope>NUCLEOTIDE SEQUENCE</scope>
    <source>
        <strain evidence="2">Hsosn_3</strain>
        <tissue evidence="2">Leaf</tissue>
    </source>
</reference>
<dbReference type="Proteomes" id="UP001237642">
    <property type="component" value="Unassembled WGS sequence"/>
</dbReference>
<dbReference type="EMBL" id="JAUIZM010000001">
    <property type="protein sequence ID" value="KAK1404159.1"/>
    <property type="molecule type" value="Genomic_DNA"/>
</dbReference>
<protein>
    <recommendedName>
        <fullName evidence="4">PGG domain-containing protein</fullName>
    </recommendedName>
</protein>
<dbReference type="AlphaFoldDB" id="A0AAD8JIL3"/>
<reference evidence="2" key="1">
    <citation type="submission" date="2023-02" db="EMBL/GenBank/DDBJ databases">
        <title>Genome of toxic invasive species Heracleum sosnowskyi carries increased number of genes despite the absence of recent whole-genome duplications.</title>
        <authorList>
            <person name="Schelkunov M."/>
            <person name="Shtratnikova V."/>
            <person name="Makarenko M."/>
            <person name="Klepikova A."/>
            <person name="Omelchenko D."/>
            <person name="Novikova G."/>
            <person name="Obukhova E."/>
            <person name="Bogdanov V."/>
            <person name="Penin A."/>
            <person name="Logacheva M."/>
        </authorList>
    </citation>
    <scope>NUCLEOTIDE SEQUENCE</scope>
    <source>
        <strain evidence="2">Hsosn_3</strain>
        <tissue evidence="2">Leaf</tissue>
    </source>
</reference>
<feature type="transmembrane region" description="Helical" evidence="1">
    <location>
        <begin position="133"/>
        <end position="161"/>
    </location>
</feature>
<name>A0AAD8JIL3_9APIA</name>
<proteinExistence type="predicted"/>
<evidence type="ECO:0000313" key="3">
    <source>
        <dbReference type="Proteomes" id="UP001237642"/>
    </source>
</evidence>
<accession>A0AAD8JIL3</accession>
<gene>
    <name evidence="2" type="ORF">POM88_003764</name>
</gene>